<evidence type="ECO:0000313" key="2">
    <source>
        <dbReference type="EMBL" id="RGB77081.1"/>
    </source>
</evidence>
<evidence type="ECO:0000313" key="3">
    <source>
        <dbReference type="Proteomes" id="UP000261011"/>
    </source>
</evidence>
<protein>
    <submittedName>
        <fullName evidence="2">DUF2382 domain-containing protein</fullName>
    </submittedName>
</protein>
<evidence type="ECO:0000259" key="1">
    <source>
        <dbReference type="Pfam" id="PF09557"/>
    </source>
</evidence>
<dbReference type="OrthoDB" id="2388692at2"/>
<dbReference type="Proteomes" id="UP000261011">
    <property type="component" value="Unassembled WGS sequence"/>
</dbReference>
<dbReference type="PANTHER" id="PTHR38463">
    <property type="entry name" value="STRESS RESPONSE PROTEIN YSNF"/>
    <property type="match status" value="1"/>
</dbReference>
<dbReference type="EMBL" id="QVEU01000002">
    <property type="protein sequence ID" value="RGB77081.1"/>
    <property type="molecule type" value="Genomic_DNA"/>
</dbReference>
<sequence>MANFETFRTEDELLARIDQLRAQGFSDDELEVISAKEFKNDNLRYYGISDRANRETLDPEYNGIYAYYTGEDLDPAYFGDFGFDRSVSDEALGAVENGNYVLAIERDNYLEDPEYVDNAYEQRKDYIDKDILDRDDLSKQDKIRLHEERLRVNKERVQSGEIGLKKHVVTETQEVEVPVEKERVTIERHAVDGDAAEDGYKFNESDQEIKIPIHEERVTVDKDAVVTEEVEINKENVTENQKVSDEVRKEKLDVVEEGDVKEVDDDEKLI</sequence>
<dbReference type="InterPro" id="IPR052967">
    <property type="entry name" value="Stress_Response_Assoc"/>
</dbReference>
<accession>A0A3E2TJ91</accession>
<dbReference type="NCBIfam" id="TIGR02271">
    <property type="entry name" value="YsnF/AvaK domain"/>
    <property type="match status" value="1"/>
</dbReference>
<keyword evidence="3" id="KW-1185">Reference proteome</keyword>
<reference evidence="2 3" key="1">
    <citation type="submission" date="2018-08" db="EMBL/GenBank/DDBJ databases">
        <title>A genome reference for cultivated species of the human gut microbiota.</title>
        <authorList>
            <person name="Zou Y."/>
            <person name="Xue W."/>
            <person name="Luo G."/>
        </authorList>
    </citation>
    <scope>NUCLEOTIDE SEQUENCE [LARGE SCALE GENOMIC DNA]</scope>
    <source>
        <strain evidence="2 3">OF01-3</strain>
    </source>
</reference>
<organism evidence="2 3">
    <name type="scientific">Anaerococcus nagyae</name>
    <dbReference type="NCBI Taxonomy" id="1755241"/>
    <lineage>
        <taxon>Bacteria</taxon>
        <taxon>Bacillati</taxon>
        <taxon>Bacillota</taxon>
        <taxon>Tissierellia</taxon>
        <taxon>Tissierellales</taxon>
        <taxon>Peptoniphilaceae</taxon>
        <taxon>Anaerococcus</taxon>
    </lineage>
</organism>
<comment type="caution">
    <text evidence="2">The sequence shown here is derived from an EMBL/GenBank/DDBJ whole genome shotgun (WGS) entry which is preliminary data.</text>
</comment>
<name>A0A3E2TJ91_9FIRM</name>
<gene>
    <name evidence="2" type="ORF">DXA39_02310</name>
</gene>
<feature type="domain" description="DUF2382" evidence="1">
    <location>
        <begin position="143"/>
        <end position="254"/>
    </location>
</feature>
<dbReference type="AlphaFoldDB" id="A0A3E2TJ91"/>
<proteinExistence type="predicted"/>
<dbReference type="InterPro" id="IPR019060">
    <property type="entry name" value="DUF2382"/>
</dbReference>
<dbReference type="PANTHER" id="PTHR38463:SF1">
    <property type="entry name" value="STRESS RESPONSE PROTEIN YSNF"/>
    <property type="match status" value="1"/>
</dbReference>
<dbReference type="Pfam" id="PF09557">
    <property type="entry name" value="DUF2382"/>
    <property type="match status" value="1"/>
</dbReference>
<dbReference type="RefSeq" id="WP_117520709.1">
    <property type="nucleotide sequence ID" value="NZ_AP031484.1"/>
</dbReference>